<dbReference type="InterPro" id="IPR017896">
    <property type="entry name" value="4Fe4S_Fe-S-bd"/>
</dbReference>
<proteinExistence type="inferred from homology"/>
<feature type="binding site" evidence="9">
    <location>
        <position position="166"/>
    </location>
    <ligand>
        <name>cob(II)alamin</name>
        <dbReference type="ChEBI" id="CHEBI:16304"/>
    </ligand>
</feature>
<evidence type="ECO:0000256" key="1">
    <source>
        <dbReference type="ARBA" id="ARBA00022485"/>
    </source>
</evidence>
<dbReference type="InterPro" id="IPR004453">
    <property type="entry name" value="QueG"/>
</dbReference>
<keyword evidence="2 9" id="KW-0963">Cytoplasm</keyword>
<feature type="binding site" evidence="9">
    <location>
        <position position="209"/>
    </location>
    <ligand>
        <name>[4Fe-4S] cluster</name>
        <dbReference type="ChEBI" id="CHEBI:49883"/>
        <label>2</label>
    </ligand>
</feature>
<dbReference type="Proteomes" id="UP000236655">
    <property type="component" value="Chromosome"/>
</dbReference>
<feature type="binding site" evidence="9">
    <location>
        <position position="202"/>
    </location>
    <ligand>
        <name>[4Fe-4S] cluster</name>
        <dbReference type="ChEBI" id="CHEBI:49883"/>
        <label>1</label>
    </ligand>
</feature>
<dbReference type="GO" id="GO:0051539">
    <property type="term" value="F:4 iron, 4 sulfur cluster binding"/>
    <property type="evidence" value="ECO:0007669"/>
    <property type="project" value="UniProtKB-KW"/>
</dbReference>
<gene>
    <name evidence="9 11" type="primary">queG</name>
    <name evidence="11" type="ORF">CUN60_05355</name>
</gene>
<feature type="binding site" evidence="9">
    <location>
        <position position="252"/>
    </location>
    <ligand>
        <name>[4Fe-4S] cluster</name>
        <dbReference type="ChEBI" id="CHEBI:49883"/>
        <label>2</label>
    </ligand>
</feature>
<feature type="binding site" evidence="9">
    <location>
        <position position="63"/>
    </location>
    <ligand>
        <name>cob(II)alamin</name>
        <dbReference type="ChEBI" id="CHEBI:16304"/>
    </ligand>
</feature>
<keyword evidence="5 9" id="KW-0671">Queuosine biosynthesis</keyword>
<feature type="binding site" evidence="9">
    <location>
        <position position="259"/>
    </location>
    <ligand>
        <name>[4Fe-4S] cluster</name>
        <dbReference type="ChEBI" id="CHEBI:49883"/>
        <label>1</label>
    </ligand>
</feature>
<dbReference type="GO" id="GO:0005737">
    <property type="term" value="C:cytoplasm"/>
    <property type="evidence" value="ECO:0007669"/>
    <property type="project" value="UniProtKB-SubCell"/>
</dbReference>
<dbReference type="SUPFAM" id="SSF46548">
    <property type="entry name" value="alpha-helical ferredoxin"/>
    <property type="match status" value="1"/>
</dbReference>
<feature type="binding site" evidence="9">
    <location>
        <position position="227"/>
    </location>
    <ligand>
        <name>cob(II)alamin</name>
        <dbReference type="ChEBI" id="CHEBI:16304"/>
    </ligand>
</feature>
<feature type="binding site" evidence="9">
    <location>
        <position position="180"/>
    </location>
    <ligand>
        <name>cob(II)alamin</name>
        <dbReference type="ChEBI" id="CHEBI:16304"/>
    </ligand>
</feature>
<feature type="active site" description="Proton donor" evidence="9">
    <location>
        <position position="145"/>
    </location>
</feature>
<comment type="catalytic activity">
    <reaction evidence="9">
        <text>epoxyqueuosine(34) in tRNA + AH2 = queuosine(34) in tRNA + A + H2O</text>
        <dbReference type="Rhea" id="RHEA:32159"/>
        <dbReference type="Rhea" id="RHEA-COMP:18571"/>
        <dbReference type="Rhea" id="RHEA-COMP:18582"/>
        <dbReference type="ChEBI" id="CHEBI:13193"/>
        <dbReference type="ChEBI" id="CHEBI:15377"/>
        <dbReference type="ChEBI" id="CHEBI:17499"/>
        <dbReference type="ChEBI" id="CHEBI:194431"/>
        <dbReference type="ChEBI" id="CHEBI:194443"/>
        <dbReference type="EC" id="1.17.99.6"/>
    </reaction>
</comment>
<feature type="domain" description="4Fe-4S ferredoxin-type" evidence="10">
    <location>
        <begin position="191"/>
        <end position="219"/>
    </location>
</feature>
<comment type="subcellular location">
    <subcellularLocation>
        <location evidence="9">Cytoplasm</location>
    </subcellularLocation>
</comment>
<dbReference type="AlphaFoldDB" id="A0A2I7N6A1"/>
<dbReference type="GO" id="GO:0031419">
    <property type="term" value="F:cobalamin binding"/>
    <property type="evidence" value="ECO:0007669"/>
    <property type="project" value="UniProtKB-KW"/>
</dbReference>
<evidence type="ECO:0000256" key="7">
    <source>
        <dbReference type="ARBA" id="ARBA00023004"/>
    </source>
</evidence>
<dbReference type="NCBIfam" id="TIGR00276">
    <property type="entry name" value="tRNA epoxyqueuosine(34) reductase QueG"/>
    <property type="match status" value="1"/>
</dbReference>
<keyword evidence="6 9" id="KW-0560">Oxidoreductase</keyword>
<comment type="subunit">
    <text evidence="9">Monomer.</text>
</comment>
<feature type="binding site" evidence="9">
    <location>
        <position position="169"/>
    </location>
    <ligand>
        <name>cob(II)alamin</name>
        <dbReference type="ChEBI" id="CHEBI:16304"/>
    </ligand>
</feature>
<feature type="binding site" evidence="9">
    <location>
        <begin position="252"/>
        <end position="253"/>
    </location>
    <ligand>
        <name>cob(II)alamin</name>
        <dbReference type="ChEBI" id="CHEBI:16304"/>
    </ligand>
</feature>
<organism evidence="11 12">
    <name type="scientific">Aquella oligotrophica</name>
    <dbReference type="NCBI Taxonomy" id="2067065"/>
    <lineage>
        <taxon>Bacteria</taxon>
        <taxon>Pseudomonadati</taxon>
        <taxon>Pseudomonadota</taxon>
        <taxon>Betaproteobacteria</taxon>
        <taxon>Neisseriales</taxon>
        <taxon>Neisseriaceae</taxon>
        <taxon>Aquella</taxon>
    </lineage>
</organism>
<evidence type="ECO:0000256" key="9">
    <source>
        <dbReference type="HAMAP-Rule" id="MF_00916"/>
    </source>
</evidence>
<dbReference type="InterPro" id="IPR017900">
    <property type="entry name" value="4Fe4S_Fe_S_CS"/>
</dbReference>
<dbReference type="EC" id="1.17.99.6" evidence="9"/>
<accession>A0A2I7N6A1</accession>
<keyword evidence="1 9" id="KW-0004">4Fe-4S</keyword>
<feature type="binding site" evidence="9">
    <location>
        <position position="205"/>
    </location>
    <ligand>
        <name>[4Fe-4S] cluster</name>
        <dbReference type="ChEBI" id="CHEBI:49883"/>
        <label>1</label>
    </ligand>
</feature>
<evidence type="ECO:0000256" key="6">
    <source>
        <dbReference type="ARBA" id="ARBA00023002"/>
    </source>
</evidence>
<keyword evidence="8 9" id="KW-0411">Iron-sulfur</keyword>
<keyword evidence="12" id="KW-1185">Reference proteome</keyword>
<evidence type="ECO:0000256" key="8">
    <source>
        <dbReference type="ARBA" id="ARBA00023014"/>
    </source>
</evidence>
<comment type="cofactor">
    <cofactor evidence="9">
        <name>[4Fe-4S] cluster</name>
        <dbReference type="ChEBI" id="CHEBI:49883"/>
    </cofactor>
    <text evidence="9">Binds 2 [4Fe-4S] clusters per monomer.</text>
</comment>
<comment type="caution">
    <text evidence="9">Lacks conserved residue(s) required for the propagation of feature annotation.</text>
</comment>
<dbReference type="Pfam" id="PF08331">
    <property type="entry name" value="QueG_DUF1730"/>
    <property type="match status" value="1"/>
</dbReference>
<dbReference type="PROSITE" id="PS00198">
    <property type="entry name" value="4FE4S_FER_1"/>
    <property type="match status" value="1"/>
</dbReference>
<dbReference type="HAMAP" id="MF_00916">
    <property type="entry name" value="QueG"/>
    <property type="match status" value="1"/>
</dbReference>
<evidence type="ECO:0000256" key="2">
    <source>
        <dbReference type="ARBA" id="ARBA00022490"/>
    </source>
</evidence>
<dbReference type="GO" id="GO:0046872">
    <property type="term" value="F:metal ion binding"/>
    <property type="evidence" value="ECO:0007669"/>
    <property type="project" value="UniProtKB-KW"/>
</dbReference>
<evidence type="ECO:0000313" key="11">
    <source>
        <dbReference type="EMBL" id="AUR51745.1"/>
    </source>
</evidence>
<keyword evidence="7 9" id="KW-0408">Iron</keyword>
<reference evidence="12" key="1">
    <citation type="submission" date="2017-11" db="EMBL/GenBank/DDBJ databases">
        <authorList>
            <person name="Chan K.G."/>
            <person name="Lee L.S."/>
        </authorList>
    </citation>
    <scope>NUCLEOTIDE SEQUENCE [LARGE SCALE GENOMIC DNA]</scope>
    <source>
        <strain evidence="12">DSM 100970</strain>
    </source>
</reference>
<feature type="binding site" evidence="9">
    <location>
        <position position="145"/>
    </location>
    <ligand>
        <name>cob(II)alamin</name>
        <dbReference type="ChEBI" id="CHEBI:16304"/>
    </ligand>
</feature>
<evidence type="ECO:0000256" key="3">
    <source>
        <dbReference type="ARBA" id="ARBA00022694"/>
    </source>
</evidence>
<keyword evidence="9" id="KW-0846">Cobalamin</keyword>
<comment type="cofactor">
    <cofactor evidence="9">
        <name>cob(II)alamin</name>
        <dbReference type="ChEBI" id="CHEBI:16304"/>
    </cofactor>
</comment>
<dbReference type="FunFam" id="3.30.70.20:FF:000017">
    <property type="entry name" value="Epoxyqueuosine reductase"/>
    <property type="match status" value="1"/>
</dbReference>
<dbReference type="KEGG" id="nba:CUN60_05355"/>
<evidence type="ECO:0000256" key="5">
    <source>
        <dbReference type="ARBA" id="ARBA00022785"/>
    </source>
</evidence>
<comment type="pathway">
    <text evidence="9">tRNA modification; tRNA-queuosine biosynthesis.</text>
</comment>
<dbReference type="EMBL" id="CP024847">
    <property type="protein sequence ID" value="AUR51745.1"/>
    <property type="molecule type" value="Genomic_DNA"/>
</dbReference>
<evidence type="ECO:0000259" key="10">
    <source>
        <dbReference type="PROSITE" id="PS51379"/>
    </source>
</evidence>
<keyword evidence="4 9" id="KW-0479">Metal-binding</keyword>
<evidence type="ECO:0000256" key="4">
    <source>
        <dbReference type="ARBA" id="ARBA00022723"/>
    </source>
</evidence>
<dbReference type="UniPathway" id="UPA00392"/>
<keyword evidence="9" id="KW-0170">Cobalt</keyword>
<feature type="binding site" evidence="9">
    <location>
        <position position="234"/>
    </location>
    <ligand>
        <name>tRNA</name>
        <dbReference type="ChEBI" id="CHEBI:17843"/>
    </ligand>
</feature>
<feature type="binding site" evidence="9">
    <location>
        <position position="255"/>
    </location>
    <ligand>
        <name>[4Fe-4S] cluster</name>
        <dbReference type="ChEBI" id="CHEBI:49883"/>
        <label>2</label>
    </ligand>
</feature>
<dbReference type="OrthoDB" id="9784571at2"/>
<dbReference type="GO" id="GO:0008616">
    <property type="term" value="P:tRNA queuosine(34) biosynthetic process"/>
    <property type="evidence" value="ECO:0007669"/>
    <property type="project" value="UniProtKB-UniRule"/>
</dbReference>
<dbReference type="GO" id="GO:0052693">
    <property type="term" value="F:epoxyqueuosine reductase activity"/>
    <property type="evidence" value="ECO:0007669"/>
    <property type="project" value="UniProtKB-UniRule"/>
</dbReference>
<keyword evidence="3 9" id="KW-0819">tRNA processing</keyword>
<feature type="binding site" evidence="9">
    <location>
        <position position="199"/>
    </location>
    <ligand>
        <name>[4Fe-4S] cluster</name>
        <dbReference type="ChEBI" id="CHEBI:49883"/>
        <label>1</label>
    </ligand>
</feature>
<protein>
    <recommendedName>
        <fullName evidence="9">Epoxyqueuosine reductase</fullName>
        <ecNumber evidence="9">1.17.99.6</ecNumber>
    </recommendedName>
    <alternativeName>
        <fullName evidence="9">Queuosine biosynthesis protein QueG</fullName>
    </alternativeName>
</protein>
<comment type="function">
    <text evidence="9">Catalyzes the conversion of epoxyqueuosine (oQ) to queuosine (Q), which is a hypermodified base found in the wobble positions of tRNA(Asp), tRNA(Asn), tRNA(His) and tRNA(Tyr).</text>
</comment>
<dbReference type="Pfam" id="PF13484">
    <property type="entry name" value="Fer4_16"/>
    <property type="match status" value="1"/>
</dbReference>
<sequence>MVDSVSLQNLKEEIRKKAKRLGCLDITIAATIISNEAKEKYQQWLNEKLHGSMDYLARNTELRFNPTLIHENTVTIICVKIPYLINPINLHKERLNSEEMAYVSSYALGRDYHKVVKQILNNLATFINEQLESSDIEHNYRAFTDSAPVMEVQLSSQSGLGWRGKNTLLITKNQGSMFFLGELFTNLPLPEDKEINNHCGSCNKCIDICPTKAFIAPYKLDARRCISYLTIENKGAIPPELRKLIGNRIYGCDDCQLFCPWNKFSQQSPIKDFNTRNHLDSSSLLELFNWDEEEFFKKTEGSAIRRIGYNSWIRNLAVAIGNSEPSLEKIKVLQSKLPYPDEMVTEHITWAINELTNRLTTD</sequence>
<dbReference type="InterPro" id="IPR013542">
    <property type="entry name" value="QueG_DUF1730"/>
</dbReference>
<name>A0A2I7N6A1_9NEIS</name>
<dbReference type="Gene3D" id="3.30.70.20">
    <property type="match status" value="1"/>
</dbReference>
<dbReference type="PANTHER" id="PTHR30002:SF4">
    <property type="entry name" value="EPOXYQUEUOSINE REDUCTASE"/>
    <property type="match status" value="1"/>
</dbReference>
<comment type="similarity">
    <text evidence="9">Belongs to the QueG family.</text>
</comment>
<dbReference type="PANTHER" id="PTHR30002">
    <property type="entry name" value="EPOXYQUEUOSINE REDUCTASE"/>
    <property type="match status" value="1"/>
</dbReference>
<feature type="binding site" evidence="9">
    <location>
        <position position="225"/>
    </location>
    <ligand>
        <name>[4Fe-4S] cluster</name>
        <dbReference type="ChEBI" id="CHEBI:49883"/>
        <label>2</label>
    </ligand>
</feature>
<evidence type="ECO:0000313" key="12">
    <source>
        <dbReference type="Proteomes" id="UP000236655"/>
    </source>
</evidence>
<dbReference type="PROSITE" id="PS51379">
    <property type="entry name" value="4FE4S_FER_2"/>
    <property type="match status" value="1"/>
</dbReference>